<protein>
    <recommendedName>
        <fullName evidence="4">Clp protease family protein</fullName>
    </recommendedName>
</protein>
<organism evidence="2 3">
    <name type="scientific">Rhizobium aethiopicum</name>
    <dbReference type="NCBI Taxonomy" id="1138170"/>
    <lineage>
        <taxon>Bacteria</taxon>
        <taxon>Pseudomonadati</taxon>
        <taxon>Pseudomonadota</taxon>
        <taxon>Alphaproteobacteria</taxon>
        <taxon>Hyphomicrobiales</taxon>
        <taxon>Rhizobiaceae</taxon>
        <taxon>Rhizobium/Agrobacterium group</taxon>
        <taxon>Rhizobium</taxon>
    </lineage>
</organism>
<dbReference type="Proteomes" id="UP000524492">
    <property type="component" value="Unassembled WGS sequence"/>
</dbReference>
<evidence type="ECO:0008006" key="4">
    <source>
        <dbReference type="Google" id="ProtNLM"/>
    </source>
</evidence>
<accession>A0A7W6MC92</accession>
<feature type="region of interest" description="Disordered" evidence="1">
    <location>
        <begin position="237"/>
        <end position="285"/>
    </location>
</feature>
<sequence length="485" mass="52987">MFFGPLSVLAVADQAGVEQVIFIIRLYRPAQAMLRMTTGEVRVLEGWGRMRKFVSLISMLLAFVAMAGEGHAAISYQRLETAPGERALTIKGVFEGSDDAMTLVDEYMQYQPSYVTFDSPGGNVVAAIRFGRALRLLNAKTIQIRAAECASACAFAFVGGVERFAEPGSIGVHRVSLSDDVAIDNKLAISTVQALTGEIIGYLTEMGVSPNLLQLSLSIDSTDIRYLTAAEMRDWNINTPEDMPSAQESAPPPPGAAPQESATPADMPSDPSDSEEMAASEPGDLTTEAVDFVNRYNDEWSKDSASALAFMKGVYADEVSFFGNSVDKDAVLKEKAAFAQRWPERIYSVKPGSVTASCAGKCEMSGIVEWFAGNRDTGKTSSGMAEFSYVWNTASLQIESETGKVLATDKGAKAPDRLIHQWTGLDDICRTSVDRKGPDTLRACKRRDELGPLLNRADWCYGYKDEAEINWEWHKCDANSRRYAE</sequence>
<dbReference type="Gene3D" id="3.90.226.10">
    <property type="entry name" value="2-enoyl-CoA Hydratase, Chain A, domain 1"/>
    <property type="match status" value="1"/>
</dbReference>
<dbReference type="SUPFAM" id="SSF52096">
    <property type="entry name" value="ClpP/crotonase"/>
    <property type="match status" value="1"/>
</dbReference>
<dbReference type="EMBL" id="JACIFV010000001">
    <property type="protein sequence ID" value="MBB4190058.1"/>
    <property type="molecule type" value="Genomic_DNA"/>
</dbReference>
<name>A0A7W6MC92_9HYPH</name>
<dbReference type="InterPro" id="IPR029045">
    <property type="entry name" value="ClpP/crotonase-like_dom_sf"/>
</dbReference>
<reference evidence="2 3" key="1">
    <citation type="submission" date="2020-08" db="EMBL/GenBank/DDBJ databases">
        <title>Genomic Encyclopedia of Type Strains, Phase IV (KMG-V): Genome sequencing to study the core and pangenomes of soil and plant-associated prokaryotes.</title>
        <authorList>
            <person name="Whitman W."/>
        </authorList>
    </citation>
    <scope>NUCLEOTIDE SEQUENCE [LARGE SCALE GENOMIC DNA]</scope>
    <source>
        <strain evidence="2 3">SEMIA 4074</strain>
    </source>
</reference>
<keyword evidence="3" id="KW-1185">Reference proteome</keyword>
<evidence type="ECO:0000313" key="3">
    <source>
        <dbReference type="Proteomes" id="UP000524492"/>
    </source>
</evidence>
<evidence type="ECO:0000313" key="2">
    <source>
        <dbReference type="EMBL" id="MBB4190058.1"/>
    </source>
</evidence>
<evidence type="ECO:0000256" key="1">
    <source>
        <dbReference type="SAM" id="MobiDB-lite"/>
    </source>
</evidence>
<gene>
    <name evidence="2" type="ORF">GGD53_000174</name>
</gene>
<comment type="caution">
    <text evidence="2">The sequence shown here is derived from an EMBL/GenBank/DDBJ whole genome shotgun (WGS) entry which is preliminary data.</text>
</comment>
<proteinExistence type="predicted"/>
<dbReference type="AlphaFoldDB" id="A0A7W6MC92"/>